<evidence type="ECO:0000313" key="3">
    <source>
        <dbReference type="Proteomes" id="UP000242814"/>
    </source>
</evidence>
<dbReference type="VEuPathDB" id="FungiDB:PABG_00331"/>
<evidence type="ECO:0000313" key="2">
    <source>
        <dbReference type="EMBL" id="ODH41920.1"/>
    </source>
</evidence>
<organism evidence="2 3">
    <name type="scientific">Paracoccidioides brasiliensis</name>
    <dbReference type="NCBI Taxonomy" id="121759"/>
    <lineage>
        <taxon>Eukaryota</taxon>
        <taxon>Fungi</taxon>
        <taxon>Dikarya</taxon>
        <taxon>Ascomycota</taxon>
        <taxon>Pezizomycotina</taxon>
        <taxon>Eurotiomycetes</taxon>
        <taxon>Eurotiomycetidae</taxon>
        <taxon>Onygenales</taxon>
        <taxon>Ajellomycetaceae</taxon>
        <taxon>Paracoccidioides</taxon>
    </lineage>
</organism>
<comment type="caution">
    <text evidence="2">The sequence shown here is derived from an EMBL/GenBank/DDBJ whole genome shotgun (WGS) entry which is preliminary data.</text>
</comment>
<dbReference type="InterPro" id="IPR006108">
    <property type="entry name" value="3HC_DH_C"/>
</dbReference>
<dbReference type="Proteomes" id="UP000242814">
    <property type="component" value="Unassembled WGS sequence"/>
</dbReference>
<dbReference type="Pfam" id="PF00725">
    <property type="entry name" value="3HCDH"/>
    <property type="match status" value="1"/>
</dbReference>
<dbReference type="VEuPathDB" id="FungiDB:PADG_02740"/>
<dbReference type="GO" id="GO:0006631">
    <property type="term" value="P:fatty acid metabolic process"/>
    <property type="evidence" value="ECO:0007669"/>
    <property type="project" value="InterPro"/>
</dbReference>
<name>A0A1D2JM90_PARBR</name>
<reference evidence="2 3" key="1">
    <citation type="submission" date="2016-06" db="EMBL/GenBank/DDBJ databases">
        <authorList>
            <person name="Kjaerup R.B."/>
            <person name="Dalgaard T.S."/>
            <person name="Juul-Madsen H.R."/>
        </authorList>
    </citation>
    <scope>NUCLEOTIDE SEQUENCE [LARGE SCALE GENOMIC DNA]</scope>
    <source>
        <strain evidence="2 3">Pb300</strain>
    </source>
</reference>
<evidence type="ECO:0000259" key="1">
    <source>
        <dbReference type="Pfam" id="PF00725"/>
    </source>
</evidence>
<dbReference type="GO" id="GO:0016616">
    <property type="term" value="F:oxidoreductase activity, acting on the CH-OH group of donors, NAD or NADP as acceptor"/>
    <property type="evidence" value="ECO:0007669"/>
    <property type="project" value="InterPro"/>
</dbReference>
<dbReference type="Gene3D" id="1.10.1040.10">
    <property type="entry name" value="N-(1-d-carboxylethyl)-l-norvaline Dehydrogenase, domain 2"/>
    <property type="match status" value="1"/>
</dbReference>
<proteinExistence type="predicted"/>
<feature type="domain" description="3-hydroxyacyl-CoA dehydrogenase C-terminal" evidence="1">
    <location>
        <begin position="81"/>
        <end position="134"/>
    </location>
</feature>
<gene>
    <name evidence="2" type="ORF">ACO22_01287</name>
</gene>
<dbReference type="InterPro" id="IPR013328">
    <property type="entry name" value="6PGD_dom2"/>
</dbReference>
<accession>A0A1D2JM90</accession>
<sequence length="161" mass="17583">MSAISLPKPTRIAPIGSETTGLSFATLHLTQSPDAEVTIYDTRPDLKALQHHRLNLVERTLAYWKQFSNGLPCCLKRGTTGFVANRLAYALLLREAVHPVREGVAGVEELNAIVEYSMGPRWTVARAAQVISYGRWGRGLEGFLRQDWGDGAGLLGGSGFC</sequence>
<dbReference type="EMBL" id="LZYO01000030">
    <property type="protein sequence ID" value="ODH41920.1"/>
    <property type="molecule type" value="Genomic_DNA"/>
</dbReference>
<protein>
    <recommendedName>
        <fullName evidence="1">3-hydroxyacyl-CoA dehydrogenase C-terminal domain-containing protein</fullName>
    </recommendedName>
</protein>
<dbReference type="AlphaFoldDB" id="A0A1D2JM90"/>